<evidence type="ECO:0000313" key="1">
    <source>
        <dbReference type="EMBL" id="VDZ51457.1"/>
    </source>
</evidence>
<evidence type="ECO:0000313" key="2">
    <source>
        <dbReference type="Proteomes" id="UP000281391"/>
    </source>
</evidence>
<protein>
    <submittedName>
        <fullName evidence="1">Uncharacterized protein</fullName>
    </submittedName>
</protein>
<reference evidence="1 2" key="1">
    <citation type="submission" date="2018-12" db="EMBL/GenBank/DDBJ databases">
        <authorList>
            <consortium name="Pathogen Informatics"/>
        </authorList>
    </citation>
    <scope>NUCLEOTIDE SEQUENCE [LARGE SCALE GENOMIC DNA]</scope>
    <source>
        <strain evidence="1 2">NCTC11214</strain>
    </source>
</reference>
<sequence>MTGHKNTSSCADNAETGIAHLPVHLTAILCQLALHDDLAKSALLDNLHQLEISRKHAVNSPCVAK</sequence>
<accession>A0A447KK96</accession>
<dbReference type="AlphaFoldDB" id="A0A447KK96"/>
<organism evidence="1 2">
    <name type="scientific">Serratia odorifera</name>
    <dbReference type="NCBI Taxonomy" id="618"/>
    <lineage>
        <taxon>Bacteria</taxon>
        <taxon>Pseudomonadati</taxon>
        <taxon>Pseudomonadota</taxon>
        <taxon>Gammaproteobacteria</taxon>
        <taxon>Enterobacterales</taxon>
        <taxon>Yersiniaceae</taxon>
        <taxon>Serratia</taxon>
    </lineage>
</organism>
<name>A0A447KK96_SEROD</name>
<proteinExistence type="predicted"/>
<dbReference type="EMBL" id="LR134117">
    <property type="protein sequence ID" value="VDZ51457.1"/>
    <property type="molecule type" value="Genomic_DNA"/>
</dbReference>
<gene>
    <name evidence="1" type="ORF">NCTC11214_00213</name>
</gene>
<dbReference type="RefSeq" id="WP_147415620.1">
    <property type="nucleotide sequence ID" value="NZ_NJFR02000001.1"/>
</dbReference>
<dbReference type="Proteomes" id="UP000281391">
    <property type="component" value="Chromosome"/>
</dbReference>
<dbReference type="KEGG" id="sof:NCTC11214_00213"/>